<evidence type="ECO:0000313" key="2">
    <source>
        <dbReference type="Proteomes" id="UP001596411"/>
    </source>
</evidence>
<dbReference type="Proteomes" id="UP001596411">
    <property type="component" value="Unassembled WGS sequence"/>
</dbReference>
<sequence length="114" mass="13066">MPQAARSTAPLAPSQPLMQWWLHHWMDGSTPMARLQMAWMASAGEAVQAELEFLGACADMQQRWAHCLNREADPQALGECYQGLVQEMADAQFKRLHRVSQLPDDFRQQVWEEL</sequence>
<reference evidence="2" key="1">
    <citation type="journal article" date="2019" name="Int. J. Syst. Evol. Microbiol.">
        <title>The Global Catalogue of Microorganisms (GCM) 10K type strain sequencing project: providing services to taxonomists for standard genome sequencing and annotation.</title>
        <authorList>
            <consortium name="The Broad Institute Genomics Platform"/>
            <consortium name="The Broad Institute Genome Sequencing Center for Infectious Disease"/>
            <person name="Wu L."/>
            <person name="Ma J."/>
        </authorList>
    </citation>
    <scope>NUCLEOTIDE SEQUENCE [LARGE SCALE GENOMIC DNA]</scope>
    <source>
        <strain evidence="2">CGMCC 1.13666</strain>
    </source>
</reference>
<organism evidence="1 2">
    <name type="scientific">Halomonas salifodinae</name>
    <dbReference type="NCBI Taxonomy" id="438745"/>
    <lineage>
        <taxon>Bacteria</taxon>
        <taxon>Pseudomonadati</taxon>
        <taxon>Pseudomonadota</taxon>
        <taxon>Gammaproteobacteria</taxon>
        <taxon>Oceanospirillales</taxon>
        <taxon>Halomonadaceae</taxon>
        <taxon>Halomonas</taxon>
    </lineage>
</organism>
<keyword evidence="2" id="KW-1185">Reference proteome</keyword>
<gene>
    <name evidence="1" type="ORF">ACFQH5_13310</name>
</gene>
<proteinExistence type="predicted"/>
<name>A0ABW2EX11_9GAMM</name>
<comment type="caution">
    <text evidence="1">The sequence shown here is derived from an EMBL/GenBank/DDBJ whole genome shotgun (WGS) entry which is preliminary data.</text>
</comment>
<protein>
    <submittedName>
        <fullName evidence="1">Uncharacterized protein</fullName>
    </submittedName>
</protein>
<dbReference type="RefSeq" id="WP_346060470.1">
    <property type="nucleotide sequence ID" value="NZ_BAAADR010000001.1"/>
</dbReference>
<dbReference type="EMBL" id="JBHSZP010000026">
    <property type="protein sequence ID" value="MFC7090529.1"/>
    <property type="molecule type" value="Genomic_DNA"/>
</dbReference>
<evidence type="ECO:0000313" key="1">
    <source>
        <dbReference type="EMBL" id="MFC7090529.1"/>
    </source>
</evidence>
<accession>A0ABW2EX11</accession>